<organism evidence="1 2">
    <name type="scientific">Capnocytophaga gingivalis</name>
    <dbReference type="NCBI Taxonomy" id="1017"/>
    <lineage>
        <taxon>Bacteria</taxon>
        <taxon>Pseudomonadati</taxon>
        <taxon>Bacteroidota</taxon>
        <taxon>Flavobacteriia</taxon>
        <taxon>Flavobacteriales</taxon>
        <taxon>Flavobacteriaceae</taxon>
        <taxon>Capnocytophaga</taxon>
    </lineage>
</organism>
<protein>
    <submittedName>
        <fullName evidence="1">Uncharacterized protein</fullName>
    </submittedName>
</protein>
<dbReference type="GeneID" id="84808531"/>
<name>A0A250FPN7_9FLAO</name>
<dbReference type="Proteomes" id="UP000217250">
    <property type="component" value="Chromosome"/>
</dbReference>
<dbReference type="AlphaFoldDB" id="A0A250FPN7"/>
<dbReference type="OrthoDB" id="1151413at2"/>
<accession>A0A250FPN7</accession>
<sequence length="59" mass="7049">MEEEEILFVITVADVQHWAEEKLGRRLTYEELQIAKDKLEWGLSEDIDMVYSAIFEEMK</sequence>
<evidence type="ECO:0000313" key="1">
    <source>
        <dbReference type="EMBL" id="ATA87139.1"/>
    </source>
</evidence>
<gene>
    <name evidence="1" type="ORF">CGC50_08195</name>
</gene>
<evidence type="ECO:0000313" key="2">
    <source>
        <dbReference type="Proteomes" id="UP000217250"/>
    </source>
</evidence>
<dbReference type="RefSeq" id="WP_095910435.1">
    <property type="nucleotide sequence ID" value="NZ_CP022386.1"/>
</dbReference>
<reference evidence="2" key="1">
    <citation type="submission" date="2017-06" db="EMBL/GenBank/DDBJ databases">
        <title>Capnocytophaga spp. assemblies.</title>
        <authorList>
            <person name="Gulvik C.A."/>
        </authorList>
    </citation>
    <scope>NUCLEOTIDE SEQUENCE [LARGE SCALE GENOMIC DNA]</scope>
    <source>
        <strain evidence="2">H1496</strain>
    </source>
</reference>
<dbReference type="KEGG" id="cgh:CGC50_08195"/>
<dbReference type="EMBL" id="CP022386">
    <property type="protein sequence ID" value="ATA87139.1"/>
    <property type="molecule type" value="Genomic_DNA"/>
</dbReference>
<proteinExistence type="predicted"/>